<accession>A0A4U6V7N9</accession>
<dbReference type="EMBL" id="CM016554">
    <property type="protein sequence ID" value="TKW25198.1"/>
    <property type="molecule type" value="Genomic_DNA"/>
</dbReference>
<evidence type="ECO:0000313" key="2">
    <source>
        <dbReference type="Proteomes" id="UP000298652"/>
    </source>
</evidence>
<gene>
    <name evidence="1" type="ORF">SEVIR_3G100150v2</name>
</gene>
<keyword evidence="2" id="KW-1185">Reference proteome</keyword>
<proteinExistence type="predicted"/>
<reference evidence="1" key="1">
    <citation type="submission" date="2019-03" db="EMBL/GenBank/DDBJ databases">
        <title>WGS assembly of Setaria viridis.</title>
        <authorList>
            <person name="Huang P."/>
            <person name="Jenkins J."/>
            <person name="Grimwood J."/>
            <person name="Barry K."/>
            <person name="Healey A."/>
            <person name="Mamidi S."/>
            <person name="Sreedasyam A."/>
            <person name="Shu S."/>
            <person name="Feldman M."/>
            <person name="Wu J."/>
            <person name="Yu Y."/>
            <person name="Chen C."/>
            <person name="Johnson J."/>
            <person name="Rokhsar D."/>
            <person name="Baxter I."/>
            <person name="Schmutz J."/>
            <person name="Brutnell T."/>
            <person name="Kellogg E."/>
        </authorList>
    </citation>
    <scope>NUCLEOTIDE SEQUENCE [LARGE SCALE GENOMIC DNA]</scope>
</reference>
<name>A0A4U6V7N9_SETVI</name>
<sequence>MESSEARLLFFDENYQLALLEISVNAPSYELELPSFGCSPYYGQEVFTLSRDEDLSFKLNHRSIVWLEEDQFLYLDRKLPNKCAIGGAVINHNGDVIGMSSDDHLKNPPIYYVYHNDPRLY</sequence>
<protein>
    <submittedName>
        <fullName evidence="1">Uncharacterized protein</fullName>
    </submittedName>
</protein>
<dbReference type="Gramene" id="TKW25198">
    <property type="protein sequence ID" value="TKW25198"/>
    <property type="gene ID" value="SEVIR_3G100150v2"/>
</dbReference>
<dbReference type="AlphaFoldDB" id="A0A4U6V7N9"/>
<evidence type="ECO:0000313" key="1">
    <source>
        <dbReference type="EMBL" id="TKW25198.1"/>
    </source>
</evidence>
<dbReference type="SUPFAM" id="SSF50494">
    <property type="entry name" value="Trypsin-like serine proteases"/>
    <property type="match status" value="1"/>
</dbReference>
<organism evidence="1 2">
    <name type="scientific">Setaria viridis</name>
    <name type="common">Green bristlegrass</name>
    <name type="synonym">Setaria italica subsp. viridis</name>
    <dbReference type="NCBI Taxonomy" id="4556"/>
    <lineage>
        <taxon>Eukaryota</taxon>
        <taxon>Viridiplantae</taxon>
        <taxon>Streptophyta</taxon>
        <taxon>Embryophyta</taxon>
        <taxon>Tracheophyta</taxon>
        <taxon>Spermatophyta</taxon>
        <taxon>Magnoliopsida</taxon>
        <taxon>Liliopsida</taxon>
        <taxon>Poales</taxon>
        <taxon>Poaceae</taxon>
        <taxon>PACMAD clade</taxon>
        <taxon>Panicoideae</taxon>
        <taxon>Panicodae</taxon>
        <taxon>Paniceae</taxon>
        <taxon>Cenchrinae</taxon>
        <taxon>Setaria</taxon>
    </lineage>
</organism>
<dbReference type="Proteomes" id="UP000298652">
    <property type="component" value="Chromosome 3"/>
</dbReference>
<dbReference type="InterPro" id="IPR009003">
    <property type="entry name" value="Peptidase_S1_PA"/>
</dbReference>